<dbReference type="Proteomes" id="UP000234767">
    <property type="component" value="Unassembled WGS sequence"/>
</dbReference>
<gene>
    <name evidence="2" type="ORF">CYK00_05780</name>
</gene>
<name>A0A2I1XC43_NEISI</name>
<evidence type="ECO:0000256" key="1">
    <source>
        <dbReference type="SAM" id="MobiDB-lite"/>
    </source>
</evidence>
<dbReference type="AlphaFoldDB" id="A0A2I1XC43"/>
<protein>
    <submittedName>
        <fullName evidence="2">Uncharacterized protein</fullName>
    </submittedName>
</protein>
<accession>A0A2I1XC43</accession>
<sequence>MSSTYESLQTRSVGSAHEPHPKFQITSFTCHFREQSPRYHSHRQNQRSSENAFQTTFRQIIVD</sequence>
<reference evidence="2 3" key="1">
    <citation type="submission" date="2017-12" db="EMBL/GenBank/DDBJ databases">
        <title>Phylogenetic diversity of female urinary microbiome.</title>
        <authorList>
            <person name="Thomas-White K."/>
            <person name="Wolfe A.J."/>
        </authorList>
    </citation>
    <scope>NUCLEOTIDE SEQUENCE [LARGE SCALE GENOMIC DNA]</scope>
    <source>
        <strain evidence="2 3">UMB0321</strain>
    </source>
</reference>
<evidence type="ECO:0000313" key="3">
    <source>
        <dbReference type="Proteomes" id="UP000234767"/>
    </source>
</evidence>
<feature type="region of interest" description="Disordered" evidence="1">
    <location>
        <begin position="1"/>
        <end position="20"/>
    </location>
</feature>
<evidence type="ECO:0000313" key="2">
    <source>
        <dbReference type="EMBL" id="PLA40202.1"/>
    </source>
</evidence>
<proteinExistence type="predicted"/>
<organism evidence="2 3">
    <name type="scientific">Neisseria sicca</name>
    <dbReference type="NCBI Taxonomy" id="490"/>
    <lineage>
        <taxon>Bacteria</taxon>
        <taxon>Pseudomonadati</taxon>
        <taxon>Pseudomonadota</taxon>
        <taxon>Betaproteobacteria</taxon>
        <taxon>Neisseriales</taxon>
        <taxon>Neisseriaceae</taxon>
        <taxon>Neisseria</taxon>
    </lineage>
</organism>
<feature type="compositionally biased region" description="Polar residues" evidence="1">
    <location>
        <begin position="1"/>
        <end position="13"/>
    </location>
</feature>
<dbReference type="EMBL" id="PKJO01000006">
    <property type="protein sequence ID" value="PLA40202.1"/>
    <property type="molecule type" value="Genomic_DNA"/>
</dbReference>
<comment type="caution">
    <text evidence="2">The sequence shown here is derived from an EMBL/GenBank/DDBJ whole genome shotgun (WGS) entry which is preliminary data.</text>
</comment>